<dbReference type="RefSeq" id="WP_007535682.1">
    <property type="nucleotide sequence ID" value="NZ_HF536773.1"/>
</dbReference>
<feature type="transmembrane region" description="Helical" evidence="1">
    <location>
        <begin position="12"/>
        <end position="33"/>
    </location>
</feature>
<sequence>MIYNEEKSSGMAFPLIVILFVMATMVGALVLTADNTTSTRVWVPSSAAGP</sequence>
<dbReference type="HOGENOM" id="CLU_205341_0_0_5"/>
<dbReference type="AlphaFoldDB" id="K0Q257"/>
<reference evidence="2 3" key="1">
    <citation type="journal article" date="2013" name="Genome Announc.">
        <title>Draft Genome Sequence of Rhizobium mesoamericanum STM3625, a Nitrogen-Fixing Symbiont of Mimosa pudica Isolated in French Guiana (South America).</title>
        <authorList>
            <person name="Moulin L."/>
            <person name="Mornico D."/>
            <person name="Melkonian R."/>
            <person name="Klonowska A."/>
        </authorList>
    </citation>
    <scope>NUCLEOTIDE SEQUENCE [LARGE SCALE GENOMIC DNA]</scope>
    <source>
        <strain evidence="2 3">STM3625</strain>
    </source>
</reference>
<evidence type="ECO:0000256" key="1">
    <source>
        <dbReference type="SAM" id="Phobius"/>
    </source>
</evidence>
<comment type="caution">
    <text evidence="2">The sequence shown here is derived from an EMBL/GenBank/DDBJ whole genome shotgun (WGS) entry which is preliminary data.</text>
</comment>
<dbReference type="Proteomes" id="UP000009319">
    <property type="component" value="Unassembled WGS sequence"/>
</dbReference>
<protein>
    <recommendedName>
        <fullName evidence="4">Transmembrane protein</fullName>
    </recommendedName>
</protein>
<accession>K0Q257</accession>
<keyword evidence="3" id="KW-1185">Reference proteome</keyword>
<evidence type="ECO:0000313" key="3">
    <source>
        <dbReference type="Proteomes" id="UP000009319"/>
    </source>
</evidence>
<organism evidence="2 3">
    <name type="scientific">Rhizobium mesoamericanum STM3625</name>
    <dbReference type="NCBI Taxonomy" id="1211777"/>
    <lineage>
        <taxon>Bacteria</taxon>
        <taxon>Pseudomonadati</taxon>
        <taxon>Pseudomonadota</taxon>
        <taxon>Alphaproteobacteria</taxon>
        <taxon>Hyphomicrobiales</taxon>
        <taxon>Rhizobiaceae</taxon>
        <taxon>Rhizobium/Agrobacterium group</taxon>
        <taxon>Rhizobium</taxon>
    </lineage>
</organism>
<dbReference type="STRING" id="1211777.BN77_p10121"/>
<proteinExistence type="predicted"/>
<dbReference type="eggNOG" id="ENOG5030UBF">
    <property type="taxonomic scope" value="Bacteria"/>
</dbReference>
<keyword evidence="1" id="KW-0472">Membrane</keyword>
<keyword evidence="1" id="KW-0812">Transmembrane</keyword>
<evidence type="ECO:0000313" key="2">
    <source>
        <dbReference type="EMBL" id="CCM78162.1"/>
    </source>
</evidence>
<evidence type="ECO:0008006" key="4">
    <source>
        <dbReference type="Google" id="ProtNLM"/>
    </source>
</evidence>
<name>K0Q257_9HYPH</name>
<keyword evidence="1" id="KW-1133">Transmembrane helix</keyword>
<dbReference type="EMBL" id="CANI01000035">
    <property type="protein sequence ID" value="CCM78162.1"/>
    <property type="molecule type" value="Genomic_DNA"/>
</dbReference>
<gene>
    <name evidence="2" type="ORF">BN77_p10121</name>
</gene>